<evidence type="ECO:0000313" key="1">
    <source>
        <dbReference type="EMBL" id="GBM40730.1"/>
    </source>
</evidence>
<gene>
    <name evidence="1" type="ORF">AVEN_162192_1</name>
</gene>
<evidence type="ECO:0000313" key="2">
    <source>
        <dbReference type="Proteomes" id="UP000499080"/>
    </source>
</evidence>
<keyword evidence="2" id="KW-1185">Reference proteome</keyword>
<dbReference type="AlphaFoldDB" id="A0A4Y2FGP7"/>
<organism evidence="1 2">
    <name type="scientific">Araneus ventricosus</name>
    <name type="common">Orbweaver spider</name>
    <name type="synonym">Epeira ventricosa</name>
    <dbReference type="NCBI Taxonomy" id="182803"/>
    <lineage>
        <taxon>Eukaryota</taxon>
        <taxon>Metazoa</taxon>
        <taxon>Ecdysozoa</taxon>
        <taxon>Arthropoda</taxon>
        <taxon>Chelicerata</taxon>
        <taxon>Arachnida</taxon>
        <taxon>Araneae</taxon>
        <taxon>Araneomorphae</taxon>
        <taxon>Entelegynae</taxon>
        <taxon>Araneoidea</taxon>
        <taxon>Araneidae</taxon>
        <taxon>Araneus</taxon>
    </lineage>
</organism>
<dbReference type="Proteomes" id="UP000499080">
    <property type="component" value="Unassembled WGS sequence"/>
</dbReference>
<name>A0A4Y2FGP7_ARAVE</name>
<reference evidence="1 2" key="1">
    <citation type="journal article" date="2019" name="Sci. Rep.">
        <title>Orb-weaving spider Araneus ventricosus genome elucidates the spidroin gene catalogue.</title>
        <authorList>
            <person name="Kono N."/>
            <person name="Nakamura H."/>
            <person name="Ohtoshi R."/>
            <person name="Moran D.A.P."/>
            <person name="Shinohara A."/>
            <person name="Yoshida Y."/>
            <person name="Fujiwara M."/>
            <person name="Mori M."/>
            <person name="Tomita M."/>
            <person name="Arakawa K."/>
        </authorList>
    </citation>
    <scope>NUCLEOTIDE SEQUENCE [LARGE SCALE GENOMIC DNA]</scope>
</reference>
<comment type="caution">
    <text evidence="1">The sequence shown here is derived from an EMBL/GenBank/DDBJ whole genome shotgun (WGS) entry which is preliminary data.</text>
</comment>
<protein>
    <submittedName>
        <fullName evidence="1">Uncharacterized protein</fullName>
    </submittedName>
</protein>
<dbReference type="EMBL" id="BGPR01000941">
    <property type="protein sequence ID" value="GBM40730.1"/>
    <property type="molecule type" value="Genomic_DNA"/>
</dbReference>
<sequence length="91" mass="10191">MNLFSCSIIQMAGTGYDASSRNSWTAPAKWQIFRLVAVELWCGECNLVPLISVDTTLNRTAYINVVAEHVDSFMVIMFPYGDGHFQRDTAP</sequence>
<accession>A0A4Y2FGP7</accession>
<proteinExistence type="predicted"/>